<dbReference type="Proteomes" id="UP000648187">
    <property type="component" value="Unassembled WGS sequence"/>
</dbReference>
<proteinExistence type="predicted"/>
<organism evidence="2 3">
    <name type="scientific">Spodoptera exigua</name>
    <name type="common">Beet armyworm</name>
    <name type="synonym">Noctua fulgens</name>
    <dbReference type="NCBI Taxonomy" id="7107"/>
    <lineage>
        <taxon>Eukaryota</taxon>
        <taxon>Metazoa</taxon>
        <taxon>Ecdysozoa</taxon>
        <taxon>Arthropoda</taxon>
        <taxon>Hexapoda</taxon>
        <taxon>Insecta</taxon>
        <taxon>Pterygota</taxon>
        <taxon>Neoptera</taxon>
        <taxon>Endopterygota</taxon>
        <taxon>Lepidoptera</taxon>
        <taxon>Glossata</taxon>
        <taxon>Ditrysia</taxon>
        <taxon>Noctuoidea</taxon>
        <taxon>Noctuidae</taxon>
        <taxon>Amphipyrinae</taxon>
        <taxon>Spodoptera</taxon>
    </lineage>
</organism>
<gene>
    <name evidence="2" type="ORF">HW555_012396</name>
</gene>
<evidence type="ECO:0000256" key="1">
    <source>
        <dbReference type="SAM" id="MobiDB-lite"/>
    </source>
</evidence>
<feature type="compositionally biased region" description="Basic and acidic residues" evidence="1">
    <location>
        <begin position="61"/>
        <end position="72"/>
    </location>
</feature>
<name>A0A835G5N6_SPOEX</name>
<dbReference type="AlphaFoldDB" id="A0A835G5N6"/>
<dbReference type="EMBL" id="JACKWZ010000448">
    <property type="protein sequence ID" value="KAF9407663.1"/>
    <property type="molecule type" value="Genomic_DNA"/>
</dbReference>
<feature type="region of interest" description="Disordered" evidence="1">
    <location>
        <begin position="1"/>
        <end position="72"/>
    </location>
</feature>
<evidence type="ECO:0000313" key="3">
    <source>
        <dbReference type="Proteomes" id="UP000648187"/>
    </source>
</evidence>
<sequence>MHKGGFCAPIPRRPAKQKVTWGSPQRTLVARAVPRLGAPRRSSMPPGESSAKPSRPKKCRRWPDVHASDALL</sequence>
<keyword evidence="3" id="KW-1185">Reference proteome</keyword>
<comment type="caution">
    <text evidence="2">The sequence shown here is derived from an EMBL/GenBank/DDBJ whole genome shotgun (WGS) entry which is preliminary data.</text>
</comment>
<protein>
    <submittedName>
        <fullName evidence="2">Uncharacterized protein</fullName>
    </submittedName>
</protein>
<evidence type="ECO:0000313" key="2">
    <source>
        <dbReference type="EMBL" id="KAF9407663.1"/>
    </source>
</evidence>
<accession>A0A835G5N6</accession>
<reference evidence="2" key="1">
    <citation type="submission" date="2020-08" db="EMBL/GenBank/DDBJ databases">
        <title>Spodoptera exigua strain:BAW_Kor-Di-RS1 Genome sequencing and assembly.</title>
        <authorList>
            <person name="Kim J."/>
            <person name="Nam H.Y."/>
            <person name="Kwon M."/>
            <person name="Choi J.H."/>
            <person name="Cho S.R."/>
            <person name="Kim G.-H."/>
        </authorList>
    </citation>
    <scope>NUCLEOTIDE SEQUENCE</scope>
    <source>
        <strain evidence="2">BAW_Kor-Di-RS1</strain>
        <tissue evidence="2">Whole-body</tissue>
    </source>
</reference>